<comment type="caution">
    <text evidence="7">The sequence shown here is derived from an EMBL/GenBank/DDBJ whole genome shotgun (WGS) entry which is preliminary data.</text>
</comment>
<dbReference type="InterPro" id="IPR011075">
    <property type="entry name" value="TetR_C"/>
</dbReference>
<dbReference type="SUPFAM" id="SSF48498">
    <property type="entry name" value="Tetracyclin repressor-like, C-terminal domain"/>
    <property type="match status" value="1"/>
</dbReference>
<dbReference type="Proteomes" id="UP001231675">
    <property type="component" value="Unassembled WGS sequence"/>
</dbReference>
<evidence type="ECO:0000256" key="2">
    <source>
        <dbReference type="ARBA" id="ARBA00023125"/>
    </source>
</evidence>
<evidence type="ECO:0000256" key="1">
    <source>
        <dbReference type="ARBA" id="ARBA00023015"/>
    </source>
</evidence>
<evidence type="ECO:0000313" key="8">
    <source>
        <dbReference type="Proteomes" id="UP001231675"/>
    </source>
</evidence>
<sequence length="205" mass="22380">MTAEREARPTGAPVRRGRGRRPADEVRAEVLAAAGALLLREGMAAFTIERVAQEAAVSKTTLYKWWPSRGTLALDGYFHAVESTLAFPDTGDIRADLTAQVRAFVRLLAGTSAGRVIAELIGQAQTDPALSAALLERYSGPRRDLAVARLRRAQEQGRLRADADPRILVDQLWGACYHRLLLPNEPLTEEFAARLVDNLLRGVAA</sequence>
<dbReference type="Gene3D" id="1.10.357.10">
    <property type="entry name" value="Tetracycline Repressor, domain 2"/>
    <property type="match status" value="1"/>
</dbReference>
<feature type="region of interest" description="Disordered" evidence="5">
    <location>
        <begin position="1"/>
        <end position="21"/>
    </location>
</feature>
<dbReference type="PROSITE" id="PS50977">
    <property type="entry name" value="HTH_TETR_2"/>
    <property type="match status" value="1"/>
</dbReference>
<keyword evidence="1" id="KW-0805">Transcription regulation</keyword>
<proteinExistence type="predicted"/>
<dbReference type="Gene3D" id="1.10.10.60">
    <property type="entry name" value="Homeodomain-like"/>
    <property type="match status" value="1"/>
</dbReference>
<protein>
    <submittedName>
        <fullName evidence="7">AcrR family transcriptional regulator</fullName>
    </submittedName>
</protein>
<evidence type="ECO:0000256" key="3">
    <source>
        <dbReference type="ARBA" id="ARBA00023163"/>
    </source>
</evidence>
<dbReference type="Pfam" id="PF00440">
    <property type="entry name" value="TetR_N"/>
    <property type="match status" value="1"/>
</dbReference>
<evidence type="ECO:0000313" key="7">
    <source>
        <dbReference type="EMBL" id="MDP9681875.1"/>
    </source>
</evidence>
<feature type="DNA-binding region" description="H-T-H motif" evidence="4">
    <location>
        <begin position="47"/>
        <end position="66"/>
    </location>
</feature>
<feature type="domain" description="HTH tetR-type" evidence="6">
    <location>
        <begin position="24"/>
        <end position="84"/>
    </location>
</feature>
<dbReference type="Pfam" id="PF16859">
    <property type="entry name" value="TetR_C_11"/>
    <property type="match status" value="1"/>
</dbReference>
<dbReference type="PANTHER" id="PTHR30055">
    <property type="entry name" value="HTH-TYPE TRANSCRIPTIONAL REGULATOR RUTR"/>
    <property type="match status" value="1"/>
</dbReference>
<dbReference type="InterPro" id="IPR036271">
    <property type="entry name" value="Tet_transcr_reg_TetR-rel_C_sf"/>
</dbReference>
<keyword evidence="3" id="KW-0804">Transcription</keyword>
<gene>
    <name evidence="7" type="ORF">J2S47_002377</name>
</gene>
<dbReference type="InterPro" id="IPR001647">
    <property type="entry name" value="HTH_TetR"/>
</dbReference>
<dbReference type="RefSeq" id="WP_306885958.1">
    <property type="nucleotide sequence ID" value="NZ_BMSM01000001.1"/>
</dbReference>
<evidence type="ECO:0000256" key="5">
    <source>
        <dbReference type="SAM" id="MobiDB-lite"/>
    </source>
</evidence>
<dbReference type="PANTHER" id="PTHR30055:SF148">
    <property type="entry name" value="TETR-FAMILY TRANSCRIPTIONAL REGULATOR"/>
    <property type="match status" value="1"/>
</dbReference>
<dbReference type="InterPro" id="IPR009057">
    <property type="entry name" value="Homeodomain-like_sf"/>
</dbReference>
<dbReference type="SUPFAM" id="SSF46689">
    <property type="entry name" value="Homeodomain-like"/>
    <property type="match status" value="1"/>
</dbReference>
<dbReference type="GeneID" id="91551319"/>
<accession>A0ABT9LF78</accession>
<reference evidence="7 8" key="1">
    <citation type="submission" date="2023-07" db="EMBL/GenBank/DDBJ databases">
        <title>Sequencing the genomes of 1000 actinobacteria strains.</title>
        <authorList>
            <person name="Klenk H.-P."/>
        </authorList>
    </citation>
    <scope>NUCLEOTIDE SEQUENCE [LARGE SCALE GENOMIC DNA]</scope>
    <source>
        <strain evidence="7 8">DSM 40229</strain>
    </source>
</reference>
<dbReference type="EMBL" id="JAURUD010000001">
    <property type="protein sequence ID" value="MDP9681875.1"/>
    <property type="molecule type" value="Genomic_DNA"/>
</dbReference>
<dbReference type="InterPro" id="IPR050109">
    <property type="entry name" value="HTH-type_TetR-like_transc_reg"/>
</dbReference>
<name>A0ABT9LF78_STRGD</name>
<keyword evidence="2 4" id="KW-0238">DNA-binding</keyword>
<evidence type="ECO:0000256" key="4">
    <source>
        <dbReference type="PROSITE-ProRule" id="PRU00335"/>
    </source>
</evidence>
<evidence type="ECO:0000259" key="6">
    <source>
        <dbReference type="PROSITE" id="PS50977"/>
    </source>
</evidence>
<organism evidence="7 8">
    <name type="scientific">Streptomyces griseoviridis</name>
    <dbReference type="NCBI Taxonomy" id="45398"/>
    <lineage>
        <taxon>Bacteria</taxon>
        <taxon>Bacillati</taxon>
        <taxon>Actinomycetota</taxon>
        <taxon>Actinomycetes</taxon>
        <taxon>Kitasatosporales</taxon>
        <taxon>Streptomycetaceae</taxon>
        <taxon>Streptomyces</taxon>
    </lineage>
</organism>
<keyword evidence="8" id="KW-1185">Reference proteome</keyword>